<dbReference type="Proteomes" id="UP000191408">
    <property type="component" value="Unassembled WGS sequence"/>
</dbReference>
<protein>
    <submittedName>
        <fullName evidence="2">Uncharacterized protein</fullName>
    </submittedName>
</protein>
<gene>
    <name evidence="2" type="ORF">PENPOL_c014G05289</name>
</gene>
<name>A0A1V6NBZ0_PENPO</name>
<proteinExistence type="predicted"/>
<feature type="region of interest" description="Disordered" evidence="1">
    <location>
        <begin position="1"/>
        <end position="38"/>
    </location>
</feature>
<reference evidence="3" key="1">
    <citation type="journal article" date="2017" name="Nat. Microbiol.">
        <title>Global analysis of biosynthetic gene clusters reveals vast potential of secondary metabolite production in Penicillium species.</title>
        <authorList>
            <person name="Nielsen J.C."/>
            <person name="Grijseels S."/>
            <person name="Prigent S."/>
            <person name="Ji B."/>
            <person name="Dainat J."/>
            <person name="Nielsen K.F."/>
            <person name="Frisvad J.C."/>
            <person name="Workman M."/>
            <person name="Nielsen J."/>
        </authorList>
    </citation>
    <scope>NUCLEOTIDE SEQUENCE [LARGE SCALE GENOMIC DNA]</scope>
    <source>
        <strain evidence="3">IBT 4502</strain>
    </source>
</reference>
<accession>A0A1V6NBZ0</accession>
<sequence length="54" mass="5825">MAPNIGPTEPPPHETTSAHDLSEARMNEDPGPSVRARTATELTAILRDQVEDSD</sequence>
<evidence type="ECO:0000313" key="2">
    <source>
        <dbReference type="EMBL" id="OQD62082.1"/>
    </source>
</evidence>
<evidence type="ECO:0000313" key="3">
    <source>
        <dbReference type="Proteomes" id="UP000191408"/>
    </source>
</evidence>
<keyword evidence="3" id="KW-1185">Reference proteome</keyword>
<evidence type="ECO:0000256" key="1">
    <source>
        <dbReference type="SAM" id="MobiDB-lite"/>
    </source>
</evidence>
<comment type="caution">
    <text evidence="2">The sequence shown here is derived from an EMBL/GenBank/DDBJ whole genome shotgun (WGS) entry which is preliminary data.</text>
</comment>
<dbReference type="EMBL" id="MDYM01000014">
    <property type="protein sequence ID" value="OQD62082.1"/>
    <property type="molecule type" value="Genomic_DNA"/>
</dbReference>
<organism evidence="2 3">
    <name type="scientific">Penicillium polonicum</name>
    <dbReference type="NCBI Taxonomy" id="60169"/>
    <lineage>
        <taxon>Eukaryota</taxon>
        <taxon>Fungi</taxon>
        <taxon>Dikarya</taxon>
        <taxon>Ascomycota</taxon>
        <taxon>Pezizomycotina</taxon>
        <taxon>Eurotiomycetes</taxon>
        <taxon>Eurotiomycetidae</taxon>
        <taxon>Eurotiales</taxon>
        <taxon>Aspergillaceae</taxon>
        <taxon>Penicillium</taxon>
    </lineage>
</organism>
<feature type="compositionally biased region" description="Basic and acidic residues" evidence="1">
    <location>
        <begin position="16"/>
        <end position="28"/>
    </location>
</feature>
<dbReference type="AlphaFoldDB" id="A0A1V6NBZ0"/>